<feature type="coiled-coil region" evidence="1">
    <location>
        <begin position="9"/>
        <end position="42"/>
    </location>
</feature>
<proteinExistence type="predicted"/>
<dbReference type="GeneID" id="24405142"/>
<dbReference type="Proteomes" id="UP000030329">
    <property type="component" value="Segment"/>
</dbReference>
<keyword evidence="3" id="KW-1185">Reference proteome</keyword>
<name>A0A0A0YNL0_9CAUD</name>
<reference evidence="2 3" key="1">
    <citation type="journal article" date="2015" name="Front. Microbiol.">
        <title>The use of phage FCL-2 as an alternative to chemotherapy against columnaris disease in aquaculture.</title>
        <authorList>
            <person name="Laanto E."/>
            <person name="Bamford J.K."/>
            <person name="Ravantti J.J."/>
            <person name="Sundberg L.R."/>
        </authorList>
    </citation>
    <scope>NUCLEOTIDE SEQUENCE [LARGE SCALE GENOMIC DNA]</scope>
</reference>
<protein>
    <submittedName>
        <fullName evidence="2">Uncharacterized protein</fullName>
    </submittedName>
</protein>
<sequence length="113" mass="13406">MSEYTVKQKNQMEETKRGIADLIEEEEKKADIRKKIYEAEEAKEQVEYKKQDTISIKDKINIDKADKLREILSTHVIDENKTILASEPHIKLLIEGDMREEFMSKLHEIVKRF</sequence>
<keyword evidence="1" id="KW-0175">Coiled coil</keyword>
<evidence type="ECO:0000256" key="1">
    <source>
        <dbReference type="SAM" id="Coils"/>
    </source>
</evidence>
<dbReference type="KEGG" id="vg:24405142"/>
<dbReference type="RefSeq" id="YP_009140501.1">
    <property type="nucleotide sequence ID" value="NC_027125.1"/>
</dbReference>
<evidence type="ECO:0000313" key="2">
    <source>
        <dbReference type="EMBL" id="AIX11855.1"/>
    </source>
</evidence>
<organism evidence="2 3">
    <name type="scientific">Flavobacterium phage FCL-2</name>
    <dbReference type="NCBI Taxonomy" id="908819"/>
    <lineage>
        <taxon>Viruses</taxon>
        <taxon>Duplodnaviria</taxon>
        <taxon>Heunggongvirae</taxon>
        <taxon>Uroviricota</taxon>
        <taxon>Caudoviricetes</taxon>
        <taxon>Ficleduovirus</taxon>
        <taxon>Ficleduovirus FCL2</taxon>
    </lineage>
</organism>
<dbReference type="EMBL" id="KM873719">
    <property type="protein sequence ID" value="AIX11855.1"/>
    <property type="molecule type" value="Genomic_DNA"/>
</dbReference>
<accession>A0A0A0YNL0</accession>
<evidence type="ECO:0000313" key="3">
    <source>
        <dbReference type="Proteomes" id="UP000030329"/>
    </source>
</evidence>